<evidence type="ECO:0000256" key="3">
    <source>
        <dbReference type="SAM" id="Coils"/>
    </source>
</evidence>
<dbReference type="GO" id="GO:0031347">
    <property type="term" value="P:regulation of defense response"/>
    <property type="evidence" value="ECO:0000318"/>
    <property type="project" value="GO_Central"/>
</dbReference>
<dbReference type="SMR" id="A0A1S3YTE6"/>
<keyword evidence="2" id="KW-0539">Nucleus</keyword>
<keyword evidence="2" id="KW-1184">Jasmonic acid signaling pathway</keyword>
<reference evidence="6" key="2">
    <citation type="submission" date="2025-08" db="UniProtKB">
        <authorList>
            <consortium name="RefSeq"/>
        </authorList>
    </citation>
    <scope>IDENTIFICATION</scope>
    <source>
        <tissue evidence="6">Leaf</tissue>
    </source>
</reference>
<dbReference type="SMART" id="SM00979">
    <property type="entry name" value="TIFY"/>
    <property type="match status" value="1"/>
</dbReference>
<keyword evidence="3" id="KW-0175">Coiled coil</keyword>
<accession>A0A1S3YTE6</accession>
<dbReference type="OrthoDB" id="1937734at2759"/>
<dbReference type="Pfam" id="PF09425">
    <property type="entry name" value="Jas_motif"/>
    <property type="match status" value="1"/>
</dbReference>
<dbReference type="InterPro" id="IPR010399">
    <property type="entry name" value="Tify_dom"/>
</dbReference>
<gene>
    <name evidence="6" type="primary">LOC107779575</name>
</gene>
<feature type="coiled-coil region" evidence="3">
    <location>
        <begin position="68"/>
        <end position="121"/>
    </location>
</feature>
<comment type="subcellular location">
    <subcellularLocation>
        <location evidence="2">Nucleus</location>
    </subcellularLocation>
</comment>
<feature type="domain" description="Tify" evidence="4">
    <location>
        <begin position="113"/>
        <end position="148"/>
    </location>
</feature>
<evidence type="ECO:0000259" key="4">
    <source>
        <dbReference type="PROSITE" id="PS51320"/>
    </source>
</evidence>
<dbReference type="PANTHER" id="PTHR33077:SF100">
    <property type="entry name" value="PROTEIN TIFY"/>
    <property type="match status" value="1"/>
</dbReference>
<dbReference type="RefSeq" id="XP_016455511.1">
    <property type="nucleotide sequence ID" value="XM_016600025.1"/>
</dbReference>
<evidence type="ECO:0000313" key="5">
    <source>
        <dbReference type="Proteomes" id="UP000790787"/>
    </source>
</evidence>
<dbReference type="AlphaFoldDB" id="A0A1S3YTE6"/>
<proteinExistence type="inferred from homology"/>
<name>A0A1S3YTE6_TOBAC</name>
<organism evidence="5 6">
    <name type="scientific">Nicotiana tabacum</name>
    <name type="common">Common tobacco</name>
    <dbReference type="NCBI Taxonomy" id="4097"/>
    <lineage>
        <taxon>Eukaryota</taxon>
        <taxon>Viridiplantae</taxon>
        <taxon>Streptophyta</taxon>
        <taxon>Embryophyta</taxon>
        <taxon>Tracheophyta</taxon>
        <taxon>Spermatophyta</taxon>
        <taxon>Magnoliopsida</taxon>
        <taxon>eudicotyledons</taxon>
        <taxon>Gunneridae</taxon>
        <taxon>Pentapetalae</taxon>
        <taxon>asterids</taxon>
        <taxon>lamiids</taxon>
        <taxon>Solanales</taxon>
        <taxon>Solanaceae</taxon>
        <taxon>Nicotianoideae</taxon>
        <taxon>Nicotianeae</taxon>
        <taxon>Nicotiana</taxon>
    </lineage>
</organism>
<keyword evidence="5" id="KW-1185">Reference proteome</keyword>
<reference evidence="5" key="1">
    <citation type="journal article" date="2014" name="Nat. Commun.">
        <title>The tobacco genome sequence and its comparison with those of tomato and potato.</title>
        <authorList>
            <person name="Sierro N."/>
            <person name="Battey J.N."/>
            <person name="Ouadi S."/>
            <person name="Bakaher N."/>
            <person name="Bovet L."/>
            <person name="Willig A."/>
            <person name="Goepfert S."/>
            <person name="Peitsch M.C."/>
            <person name="Ivanov N.V."/>
        </authorList>
    </citation>
    <scope>NUCLEOTIDE SEQUENCE [LARGE SCALE GENOMIC DNA]</scope>
</reference>
<dbReference type="InterPro" id="IPR018467">
    <property type="entry name" value="CCT_CS"/>
</dbReference>
<evidence type="ECO:0000256" key="2">
    <source>
        <dbReference type="RuleBase" id="RU369065"/>
    </source>
</evidence>
<dbReference type="InterPro" id="IPR040390">
    <property type="entry name" value="TIFY/JAZ"/>
</dbReference>
<sequence>MSSLQLSSDGKSSYMQTCNLLSQYLNGKAALKDIINLGINGDGEIAGYTRSGKTDISQVTETATMDFLTNMEEQSTKTMDQLQDIDQNGTTNSFTEMEASINKASNSSKEIQKELKAAQLSIFYGGKVIMFDDFPADKARAMMLLASKGSPHNSCAVFNTTSMDKTGPPNSAANTFGVLCLSTSDLPIARRSALHRFLGRRKDRDTARAPYQVQNLLTTSSKNEEPTSVIRDQSHFDLNFTL</sequence>
<dbReference type="PANTHER" id="PTHR33077">
    <property type="entry name" value="PROTEIN TIFY 4A-RELATED-RELATED"/>
    <property type="match status" value="1"/>
</dbReference>
<comment type="function">
    <text evidence="2">Repressor of jasmonate responses.</text>
</comment>
<dbReference type="Pfam" id="PF06200">
    <property type="entry name" value="tify"/>
    <property type="match status" value="1"/>
</dbReference>
<evidence type="ECO:0000256" key="1">
    <source>
        <dbReference type="ARBA" id="ARBA00008614"/>
    </source>
</evidence>
<dbReference type="OMA" id="MAAPYKF"/>
<comment type="domain">
    <text evidence="2">The jas domain is required for interaction with COI1.</text>
</comment>
<dbReference type="PROSITE" id="PS51320">
    <property type="entry name" value="TIFY"/>
    <property type="match status" value="1"/>
</dbReference>
<dbReference type="Proteomes" id="UP000790787">
    <property type="component" value="Chromosome 20"/>
</dbReference>
<evidence type="ECO:0000313" key="6">
    <source>
        <dbReference type="RefSeq" id="XP_016455511.1"/>
    </source>
</evidence>
<dbReference type="PaxDb" id="4097-A0A1S3YTE6"/>
<dbReference type="STRING" id="4097.A0A1S3YTE6"/>
<comment type="similarity">
    <text evidence="1 2">Belongs to the TIFY/JAZ family.</text>
</comment>
<dbReference type="GO" id="GO:0009611">
    <property type="term" value="P:response to wounding"/>
    <property type="evidence" value="ECO:0000318"/>
    <property type="project" value="GO_Central"/>
</dbReference>
<protein>
    <recommendedName>
        <fullName evidence="2">Protein TIFY</fullName>
    </recommendedName>
    <alternativeName>
        <fullName evidence="2">Jasmonate ZIM domain-containing protein</fullName>
    </alternativeName>
</protein>
<dbReference type="RefSeq" id="XP_016455511.1">
    <property type="nucleotide sequence ID" value="XM_016600025.2"/>
</dbReference>
<dbReference type="GO" id="GO:2000022">
    <property type="term" value="P:regulation of jasmonic acid mediated signaling pathway"/>
    <property type="evidence" value="ECO:0000318"/>
    <property type="project" value="GO_Central"/>
</dbReference>
<dbReference type="KEGG" id="nta:107779575"/>
<dbReference type="GO" id="GO:0005634">
    <property type="term" value="C:nucleus"/>
    <property type="evidence" value="ECO:0000318"/>
    <property type="project" value="GO_Central"/>
</dbReference>
<dbReference type="GeneID" id="107779575"/>